<comment type="caution">
    <text evidence="1">The sequence shown here is derived from an EMBL/GenBank/DDBJ whole genome shotgun (WGS) entry which is preliminary data.</text>
</comment>
<dbReference type="RefSeq" id="WP_062755490.1">
    <property type="nucleotide sequence ID" value="NZ_BDAQ01000011.1"/>
</dbReference>
<keyword evidence="2" id="KW-1185">Reference proteome</keyword>
<reference evidence="1 2" key="1">
    <citation type="submission" date="2020-08" db="EMBL/GenBank/DDBJ databases">
        <title>Genomic Encyclopedia of Type Strains, Phase IV (KMG-IV): sequencing the most valuable type-strain genomes for metagenomic binning, comparative biology and taxonomic classification.</title>
        <authorList>
            <person name="Goeker M."/>
        </authorList>
    </citation>
    <scope>NUCLEOTIDE SEQUENCE [LARGE SCALE GENOMIC DNA]</scope>
    <source>
        <strain evidence="1 2">DSM 14590</strain>
    </source>
</reference>
<accession>A0A6G9IZZ4</accession>
<dbReference type="Proteomes" id="UP000613002">
    <property type="component" value="Unassembled WGS sequence"/>
</dbReference>
<evidence type="ECO:0000313" key="2">
    <source>
        <dbReference type="Proteomes" id="UP000613002"/>
    </source>
</evidence>
<name>A0A6G9IZZ4_9BACL</name>
<proteinExistence type="predicted"/>
<sequence length="153" mass="17987">MKVKELIQLVNNEGMDIYQLSVNEGFSKGTLRQRLLRLGYKYNRETDKWYYAGADGSEPLDKEISYPSRRKQYLANDEKDPIDLKEHPDLFSALLQLPFENFDVTNSFKTNKALVDRMKTFIKQVSLPSGKIYSLAIYEFLKKYEPIIEKFKK</sequence>
<dbReference type="AlphaFoldDB" id="A0A6G9IZZ4"/>
<gene>
    <name evidence="1" type="ORF">HNR78_001583</name>
</gene>
<organism evidence="1 2">
    <name type="scientific">Parageobacillus toebii NBRC 107807</name>
    <dbReference type="NCBI Taxonomy" id="1223503"/>
    <lineage>
        <taxon>Bacteria</taxon>
        <taxon>Bacillati</taxon>
        <taxon>Bacillota</taxon>
        <taxon>Bacilli</taxon>
        <taxon>Bacillales</taxon>
        <taxon>Anoxybacillaceae</taxon>
        <taxon>Parageobacillus</taxon>
    </lineage>
</organism>
<protein>
    <submittedName>
        <fullName evidence="1">Uncharacterized protein</fullName>
    </submittedName>
</protein>
<evidence type="ECO:0000313" key="1">
    <source>
        <dbReference type="EMBL" id="MBB3868700.1"/>
    </source>
</evidence>
<dbReference type="EMBL" id="JACICZ010000004">
    <property type="protein sequence ID" value="MBB3868700.1"/>
    <property type="molecule type" value="Genomic_DNA"/>
</dbReference>